<dbReference type="Pfam" id="PF07516">
    <property type="entry name" value="SecA_SW"/>
    <property type="match status" value="1"/>
</dbReference>
<dbReference type="PROSITE" id="PS51196">
    <property type="entry name" value="SECA_MOTOR_DEAD"/>
    <property type="match status" value="1"/>
</dbReference>
<name>A0A3B0V5Q7_9ZZZZ</name>
<feature type="domain" description="Helicase ATP-binding" evidence="13">
    <location>
        <begin position="80"/>
        <end position="262"/>
    </location>
</feature>
<evidence type="ECO:0000256" key="3">
    <source>
        <dbReference type="ARBA" id="ARBA00022448"/>
    </source>
</evidence>
<proteinExistence type="inferred from homology"/>
<dbReference type="PROSITE" id="PS51192">
    <property type="entry name" value="HELICASE_ATP_BIND_1"/>
    <property type="match status" value="1"/>
</dbReference>
<dbReference type="EMBL" id="UOEU01000433">
    <property type="protein sequence ID" value="VAW33247.1"/>
    <property type="molecule type" value="Genomic_DNA"/>
</dbReference>
<comment type="subcellular location">
    <subcellularLocation>
        <location evidence="1">Membrane</location>
        <topology evidence="1">Peripheral membrane protein</topology>
    </subcellularLocation>
</comment>
<keyword evidence="10" id="KW-0811">Translocation</keyword>
<feature type="compositionally biased region" description="Basic and acidic residues" evidence="12">
    <location>
        <begin position="273"/>
        <end position="284"/>
    </location>
</feature>
<dbReference type="InterPro" id="IPR014018">
    <property type="entry name" value="SecA_motor_DEAD"/>
</dbReference>
<organism evidence="15">
    <name type="scientific">hydrothermal vent metagenome</name>
    <dbReference type="NCBI Taxonomy" id="652676"/>
    <lineage>
        <taxon>unclassified sequences</taxon>
        <taxon>metagenomes</taxon>
        <taxon>ecological metagenomes</taxon>
    </lineage>
</organism>
<keyword evidence="5" id="KW-0963">Cytoplasm</keyword>
<dbReference type="InterPro" id="IPR027417">
    <property type="entry name" value="P-loop_NTPase"/>
</dbReference>
<evidence type="ECO:0000256" key="2">
    <source>
        <dbReference type="ARBA" id="ARBA00007650"/>
    </source>
</evidence>
<evidence type="ECO:0000313" key="15">
    <source>
        <dbReference type="EMBL" id="VAW33247.1"/>
    </source>
</evidence>
<comment type="similarity">
    <text evidence="2">Belongs to the SecA family.</text>
</comment>
<dbReference type="GO" id="GO:0005524">
    <property type="term" value="F:ATP binding"/>
    <property type="evidence" value="ECO:0007669"/>
    <property type="project" value="UniProtKB-KW"/>
</dbReference>
<dbReference type="GO" id="GO:0017038">
    <property type="term" value="P:protein import"/>
    <property type="evidence" value="ECO:0007669"/>
    <property type="project" value="InterPro"/>
</dbReference>
<dbReference type="PANTHER" id="PTHR30612">
    <property type="entry name" value="SECA INNER MEMBRANE COMPONENT OF SEC PROTEIN SECRETION SYSTEM"/>
    <property type="match status" value="1"/>
</dbReference>
<dbReference type="CDD" id="cd17928">
    <property type="entry name" value="DEXDc_SecA"/>
    <property type="match status" value="1"/>
</dbReference>
<keyword evidence="9" id="KW-1278">Translocase</keyword>
<dbReference type="SMART" id="SM00957">
    <property type="entry name" value="SecA_DEAD"/>
    <property type="match status" value="1"/>
</dbReference>
<gene>
    <name evidence="15" type="ORF">MNBD_CHLOROFLEXI01-4127</name>
</gene>
<keyword evidence="8" id="KW-0653">Protein transport</keyword>
<evidence type="ECO:0000256" key="1">
    <source>
        <dbReference type="ARBA" id="ARBA00004170"/>
    </source>
</evidence>
<dbReference type="GO" id="GO:0043952">
    <property type="term" value="P:protein transport by the Sec complex"/>
    <property type="evidence" value="ECO:0007669"/>
    <property type="project" value="TreeGrafter"/>
</dbReference>
<dbReference type="Gene3D" id="1.10.3060.10">
    <property type="entry name" value="Helical scaffold and wing domains of SecA"/>
    <property type="match status" value="1"/>
</dbReference>
<keyword evidence="3" id="KW-0813">Transport</keyword>
<dbReference type="PROSITE" id="PS01312">
    <property type="entry name" value="SECA"/>
    <property type="match status" value="1"/>
</dbReference>
<evidence type="ECO:0000256" key="9">
    <source>
        <dbReference type="ARBA" id="ARBA00022967"/>
    </source>
</evidence>
<dbReference type="InterPro" id="IPR011115">
    <property type="entry name" value="SecA_DEAD"/>
</dbReference>
<feature type="region of interest" description="Disordered" evidence="12">
    <location>
        <begin position="264"/>
        <end position="284"/>
    </location>
</feature>
<dbReference type="InterPro" id="IPR044722">
    <property type="entry name" value="SecA_SF2_C"/>
</dbReference>
<dbReference type="SUPFAM" id="SSF81767">
    <property type="entry name" value="Pre-protein crosslinking domain of SecA"/>
    <property type="match status" value="1"/>
</dbReference>
<evidence type="ECO:0000256" key="7">
    <source>
        <dbReference type="ARBA" id="ARBA00022840"/>
    </source>
</evidence>
<keyword evidence="6" id="KW-0547">Nucleotide-binding</keyword>
<dbReference type="InterPro" id="IPR036266">
    <property type="entry name" value="SecA_Wing/Scaffold_sf"/>
</dbReference>
<evidence type="ECO:0000256" key="4">
    <source>
        <dbReference type="ARBA" id="ARBA00022475"/>
    </source>
</evidence>
<dbReference type="InterPro" id="IPR011130">
    <property type="entry name" value="SecA_preprotein_X-link_dom"/>
</dbReference>
<evidence type="ECO:0000256" key="6">
    <source>
        <dbReference type="ARBA" id="ARBA00022741"/>
    </source>
</evidence>
<accession>A0A3B0V5Q7</accession>
<dbReference type="HAMAP" id="MF_01382">
    <property type="entry name" value="SecA"/>
    <property type="match status" value="1"/>
</dbReference>
<evidence type="ECO:0000256" key="12">
    <source>
        <dbReference type="SAM" id="MobiDB-lite"/>
    </source>
</evidence>
<evidence type="ECO:0000256" key="5">
    <source>
        <dbReference type="ARBA" id="ARBA00022490"/>
    </source>
</evidence>
<sequence length="906" mass="103202">MSDPNKKIIDSLLPIVWQVADLEPQMQQLSDEGLRAKTAELKDRYAAGELLDDLLPEAFALVREASVRSTGLRHYDVQIMGGVLLHRNEVVEMRTGEGKTLVGTLPLFLNSLTGQGVHLVTVNEYLARRDGGWMGKIFNILGLSVGCIGPQKFSALYDPDYVNPGAELEDERLVHWRPSTRKEVYLADITYGISSEFGFDYLRDNMATSKERLVQRDLKFAIIDEVDNVLIDEARTPLIISGPADHSGKEYSRFAEYVRRLKRNTEEDEDAEPNGHYDHDEKSRSISLTEMGIAEVEKRIPEIDSDAGDNLYDPRFYHLTYYLDNALKAQYQFKRDVNYVVQNGEVIIVDDFTGRLMPGRRYSEGLHEAIEAKEGVQIKRETVTVATITLQNYFRLYEKLGGMTGTALTDAEEFDKIYELGVTPLPTNVQYIVDNDTQGLVEKKVKVENSDQIVYLDPQTQQPKFYKRLDHPDQIFGTEEAKDKAIIHEVKRVVEQGRPVLVGTTSVEHSEKIDRMLEEAGVKHTVLNAKIHQSEALIVAQAGRKRSVTISTNMAGRGTDILLGGNPEGMSAELIEREMFKRPLLTQLIFTYLEKGEDAAREQIRRNSKLDDDLLPWITAEKARMDAALVEIEELQVMGYLTRILGEQYQLEYDQIRQVIRFVSSNNLLKAREYLEQLNKDVALVEETLRLRDLYINYQRAQGDNGLLAQFLAETLFEQHYNARAALIRAILNGDEAEAANVVQTVPGIAKNWIDKIKDVQEGTKVEREEVWRLGGLHVVGSERHESRRIDNQLRGRAARQGDPGSSRFFLSLEDELMRRFGGERLKSWMSKGVLSSIPEDMPLEFGVLDRMIASAQERVEGYNFDMRKNIVEYDDVMSRQRVTVYNERRAILMGESVDYDDKIGE</sequence>
<keyword evidence="11" id="KW-0472">Membrane</keyword>
<feature type="domain" description="SecA family profile" evidence="14">
    <location>
        <begin position="1"/>
        <end position="842"/>
    </location>
</feature>
<dbReference type="SMART" id="SM00958">
    <property type="entry name" value="SecA_PP_bind"/>
    <property type="match status" value="1"/>
</dbReference>
<dbReference type="Gene3D" id="3.90.1440.10">
    <property type="entry name" value="SecA, preprotein cross-linking domain"/>
    <property type="match status" value="1"/>
</dbReference>
<dbReference type="PANTHER" id="PTHR30612:SF0">
    <property type="entry name" value="CHLOROPLAST PROTEIN-TRANSPORTING ATPASE"/>
    <property type="match status" value="1"/>
</dbReference>
<dbReference type="SUPFAM" id="SSF81886">
    <property type="entry name" value="Helical scaffold and wing domains of SecA"/>
    <property type="match status" value="1"/>
</dbReference>
<dbReference type="PRINTS" id="PR00906">
    <property type="entry name" value="SECA"/>
</dbReference>
<protein>
    <submittedName>
        <fullName evidence="15">Protein translocase subunit SecA</fullName>
    </submittedName>
</protein>
<dbReference type="InterPro" id="IPR020937">
    <property type="entry name" value="SecA_CS"/>
</dbReference>
<evidence type="ECO:0000256" key="11">
    <source>
        <dbReference type="ARBA" id="ARBA00023136"/>
    </source>
</evidence>
<dbReference type="SUPFAM" id="SSF52540">
    <property type="entry name" value="P-loop containing nucleoside triphosphate hydrolases"/>
    <property type="match status" value="2"/>
</dbReference>
<dbReference type="Pfam" id="PF07517">
    <property type="entry name" value="SecA_DEAD"/>
    <property type="match status" value="1"/>
</dbReference>
<evidence type="ECO:0000256" key="8">
    <source>
        <dbReference type="ARBA" id="ARBA00022927"/>
    </source>
</evidence>
<dbReference type="GO" id="GO:0005829">
    <property type="term" value="C:cytosol"/>
    <property type="evidence" value="ECO:0007669"/>
    <property type="project" value="TreeGrafter"/>
</dbReference>
<keyword evidence="4" id="KW-1003">Cell membrane</keyword>
<dbReference type="InterPro" id="IPR011116">
    <property type="entry name" value="SecA_Wing/Scaffold"/>
</dbReference>
<dbReference type="GO" id="GO:0006886">
    <property type="term" value="P:intracellular protein transport"/>
    <property type="evidence" value="ECO:0007669"/>
    <property type="project" value="InterPro"/>
</dbReference>
<dbReference type="GO" id="GO:0006605">
    <property type="term" value="P:protein targeting"/>
    <property type="evidence" value="ECO:0007669"/>
    <property type="project" value="InterPro"/>
</dbReference>
<evidence type="ECO:0000259" key="14">
    <source>
        <dbReference type="PROSITE" id="PS51196"/>
    </source>
</evidence>
<dbReference type="GO" id="GO:0031522">
    <property type="term" value="C:cell envelope Sec protein transport complex"/>
    <property type="evidence" value="ECO:0007669"/>
    <property type="project" value="TreeGrafter"/>
</dbReference>
<evidence type="ECO:0000259" key="13">
    <source>
        <dbReference type="PROSITE" id="PS51192"/>
    </source>
</evidence>
<dbReference type="FunFam" id="3.90.1440.10:FF:000002">
    <property type="entry name" value="Protein translocase subunit SecA"/>
    <property type="match status" value="1"/>
</dbReference>
<dbReference type="InterPro" id="IPR036670">
    <property type="entry name" value="SecA_X-link_sf"/>
</dbReference>
<feature type="non-terminal residue" evidence="15">
    <location>
        <position position="906"/>
    </location>
</feature>
<dbReference type="GO" id="GO:0005886">
    <property type="term" value="C:plasma membrane"/>
    <property type="evidence" value="ECO:0007669"/>
    <property type="project" value="TreeGrafter"/>
</dbReference>
<dbReference type="Pfam" id="PF01043">
    <property type="entry name" value="SecA_PP_bind"/>
    <property type="match status" value="1"/>
</dbReference>
<dbReference type="Gene3D" id="3.40.50.300">
    <property type="entry name" value="P-loop containing nucleotide triphosphate hydrolases"/>
    <property type="match status" value="3"/>
</dbReference>
<reference evidence="15" key="1">
    <citation type="submission" date="2018-06" db="EMBL/GenBank/DDBJ databases">
        <authorList>
            <person name="Zhirakovskaya E."/>
        </authorList>
    </citation>
    <scope>NUCLEOTIDE SEQUENCE</scope>
</reference>
<dbReference type="AlphaFoldDB" id="A0A3B0V5Q7"/>
<keyword evidence="7" id="KW-0067">ATP-binding</keyword>
<dbReference type="Pfam" id="PF21090">
    <property type="entry name" value="P-loop_SecA"/>
    <property type="match status" value="2"/>
</dbReference>
<evidence type="ECO:0000256" key="10">
    <source>
        <dbReference type="ARBA" id="ARBA00023010"/>
    </source>
</evidence>
<dbReference type="InterPro" id="IPR014001">
    <property type="entry name" value="Helicase_ATP-bd"/>
</dbReference>
<dbReference type="InterPro" id="IPR000185">
    <property type="entry name" value="SecA"/>
</dbReference>